<accession>A0A358HQD4</accession>
<dbReference type="RefSeq" id="WP_276651990.1">
    <property type="nucleotide sequence ID" value="NZ_DOOG01000052.1"/>
</dbReference>
<evidence type="ECO:0000313" key="3">
    <source>
        <dbReference type="Proteomes" id="UP000264179"/>
    </source>
</evidence>
<sequence length="310" mass="35362">MKVAIISGSDKNYFPLLIEMVQSVRSFPESRKVDICIMDVGLTPDQKEKLGPDVTQIVSPDWPAGIPEAKTKGKDYLKACVCRPFIPQMFPGYDVYLWMDCDTWVQDWFAVEMFVRSASKGDRLAITNGADRSYPKSLRISWIWRWPIKIRSFYNSNGKKAFGWATAKKLIPHYVLSAACFAMSANAPHWKRWQEIIVGAAGRGKIFPAEQLSLGKLVHLEGYKAEYLSASAMWQCQHKPFWNKEYEAFVEPNEPYAKLGILHLSGVDEIRADRSVTIDLECTDGSYVSSNYRYPRFDGGRLMTFSPERV</sequence>
<dbReference type="Gene3D" id="3.90.550.10">
    <property type="entry name" value="Spore Coat Polysaccharide Biosynthesis Protein SpsA, Chain A"/>
    <property type="match status" value="1"/>
</dbReference>
<protein>
    <recommendedName>
        <fullName evidence="5">Glycosyl transferase</fullName>
    </recommendedName>
</protein>
<dbReference type="InterPro" id="IPR029044">
    <property type="entry name" value="Nucleotide-diphossugar_trans"/>
</dbReference>
<evidence type="ECO:0000313" key="4">
    <source>
        <dbReference type="Proteomes" id="UP000264753"/>
    </source>
</evidence>
<dbReference type="EMBL" id="DOOG01000052">
    <property type="protein sequence ID" value="HBU97383.1"/>
    <property type="molecule type" value="Genomic_DNA"/>
</dbReference>
<reference evidence="3 4" key="1">
    <citation type="journal article" date="2018" name="Nat. Biotechnol.">
        <title>A standardized bacterial taxonomy based on genome phylogeny substantially revises the tree of life.</title>
        <authorList>
            <person name="Parks D.H."/>
            <person name="Chuvochina M."/>
            <person name="Waite D.W."/>
            <person name="Rinke C."/>
            <person name="Skarshewski A."/>
            <person name="Chaumeil P.A."/>
            <person name="Hugenholtz P."/>
        </authorList>
    </citation>
    <scope>NUCLEOTIDE SEQUENCE [LARGE SCALE GENOMIC DNA]</scope>
    <source>
        <strain evidence="1">UBA8707</strain>
        <strain evidence="2">UBA9881</strain>
    </source>
</reference>
<dbReference type="Proteomes" id="UP000264753">
    <property type="component" value="Unassembled WGS sequence"/>
</dbReference>
<dbReference type="SUPFAM" id="SSF53448">
    <property type="entry name" value="Nucleotide-diphospho-sugar transferases"/>
    <property type="match status" value="1"/>
</dbReference>
<comment type="caution">
    <text evidence="1">The sequence shown here is derived from an EMBL/GenBank/DDBJ whole genome shotgun (WGS) entry which is preliminary data.</text>
</comment>
<gene>
    <name evidence="1" type="ORF">DEF21_05685</name>
    <name evidence="2" type="ORF">DHR80_11995</name>
</gene>
<dbReference type="Proteomes" id="UP000264179">
    <property type="component" value="Unassembled WGS sequence"/>
</dbReference>
<evidence type="ECO:0000313" key="1">
    <source>
        <dbReference type="EMBL" id="HBU97383.1"/>
    </source>
</evidence>
<organism evidence="1 4">
    <name type="scientific">Thalassospira lucentensis</name>
    <dbReference type="NCBI Taxonomy" id="168935"/>
    <lineage>
        <taxon>Bacteria</taxon>
        <taxon>Pseudomonadati</taxon>
        <taxon>Pseudomonadota</taxon>
        <taxon>Alphaproteobacteria</taxon>
        <taxon>Rhodospirillales</taxon>
        <taxon>Thalassospiraceae</taxon>
        <taxon>Thalassospira</taxon>
    </lineage>
</organism>
<dbReference type="Pfam" id="PF01501">
    <property type="entry name" value="Glyco_transf_8"/>
    <property type="match status" value="1"/>
</dbReference>
<dbReference type="InterPro" id="IPR002495">
    <property type="entry name" value="Glyco_trans_8"/>
</dbReference>
<dbReference type="AlphaFoldDB" id="A0A358HQD4"/>
<dbReference type="EMBL" id="DPOP01000096">
    <property type="protein sequence ID" value="HCW67899.1"/>
    <property type="molecule type" value="Genomic_DNA"/>
</dbReference>
<proteinExistence type="predicted"/>
<dbReference type="GO" id="GO:0016757">
    <property type="term" value="F:glycosyltransferase activity"/>
    <property type="evidence" value="ECO:0007669"/>
    <property type="project" value="InterPro"/>
</dbReference>
<evidence type="ECO:0008006" key="5">
    <source>
        <dbReference type="Google" id="ProtNLM"/>
    </source>
</evidence>
<name>A0A358HQD4_9PROT</name>
<evidence type="ECO:0000313" key="2">
    <source>
        <dbReference type="EMBL" id="HCW67899.1"/>
    </source>
</evidence>